<dbReference type="Pfam" id="PF04195">
    <property type="entry name" value="Transposase_28"/>
    <property type="match status" value="1"/>
</dbReference>
<dbReference type="InterPro" id="IPR007321">
    <property type="entry name" value="Transposase_28"/>
</dbReference>
<name>A0AAD8SSY1_LOLMU</name>
<evidence type="ECO:0000313" key="3">
    <source>
        <dbReference type="EMBL" id="KAK1663736.1"/>
    </source>
</evidence>
<dbReference type="PANTHER" id="PTHR33026">
    <property type="entry name" value="OS06G0360600 PROTEIN"/>
    <property type="match status" value="1"/>
</dbReference>
<sequence>MTKEEGPAARARGSGIDLDSYTRGDWMGSDLTQAEIDWLYRSQRIPEGVFCRIPGNEREPVPRPGEYVVFAAHFEHDLGLPASDFFRRFLDFYELQPHHLPGNFIFYLSSFTAFMEGYTRITPSVDNFSFFYYLRKNSIQDRKLPYPKPFVRCGGYILAPRQGSNFYKLSGLESVRPANLFYVRNGGPKDFINLPEYVPGPPSMKNWLQNPKDDKESQQVALFVDTNKKETNLCTEDLVRVFLSRRVLHLQRRAHKISQMSGPKDPTRITTHTLSATDLVLKAKQICQNPLSASGKYGLIPYSRSNPPPPRNFRRISGEEPPSYAPNRRFHDDCDADPYVKKKPKMVPPMSGAPGASDPHQECARHAAGLCRRCQDLPSSSSKSGTFGCGKSPPPSGDIEDTGASNMGAGNKRAAEPPVPPTPKKKKKKAAASPSKAAPVPSVPATSSPTKDAPSPDPAPPASKATGAPEPARPEGATFTAQQLAAAVTAATAPPSGSQSLVLHAGRAAVVAVKKASSQLGRIVELSRDEADLGPLRDYVEKWNQADLSAATRGLDKDKLPLVDNSGPRSTAQHLSRLKRAVKEFDTAWHDASANVVNSDLASTRKDPTVSKFRSREFSAVDSNFSSSDEEFSSTYFVDNKASGKLAKIFSNTSFESSADSFISSDSDSVDSFNFIDKSAAIGKIIRSKFLDQGNRHSSYPQ</sequence>
<feature type="region of interest" description="Disordered" evidence="1">
    <location>
        <begin position="376"/>
        <end position="479"/>
    </location>
</feature>
<accession>A0AAD8SSY1</accession>
<dbReference type="Proteomes" id="UP001231189">
    <property type="component" value="Unassembled WGS sequence"/>
</dbReference>
<evidence type="ECO:0000259" key="2">
    <source>
        <dbReference type="Pfam" id="PF04195"/>
    </source>
</evidence>
<comment type="caution">
    <text evidence="3">The sequence shown here is derived from an EMBL/GenBank/DDBJ whole genome shotgun (WGS) entry which is preliminary data.</text>
</comment>
<feature type="region of interest" description="Disordered" evidence="1">
    <location>
        <begin position="298"/>
        <end position="334"/>
    </location>
</feature>
<feature type="compositionally biased region" description="Low complexity" evidence="1">
    <location>
        <begin position="431"/>
        <end position="453"/>
    </location>
</feature>
<proteinExistence type="predicted"/>
<organism evidence="3 4">
    <name type="scientific">Lolium multiflorum</name>
    <name type="common">Italian ryegrass</name>
    <name type="synonym">Lolium perenne subsp. multiflorum</name>
    <dbReference type="NCBI Taxonomy" id="4521"/>
    <lineage>
        <taxon>Eukaryota</taxon>
        <taxon>Viridiplantae</taxon>
        <taxon>Streptophyta</taxon>
        <taxon>Embryophyta</taxon>
        <taxon>Tracheophyta</taxon>
        <taxon>Spermatophyta</taxon>
        <taxon>Magnoliopsida</taxon>
        <taxon>Liliopsida</taxon>
        <taxon>Poales</taxon>
        <taxon>Poaceae</taxon>
        <taxon>BOP clade</taxon>
        <taxon>Pooideae</taxon>
        <taxon>Poodae</taxon>
        <taxon>Poeae</taxon>
        <taxon>Poeae Chloroplast Group 2 (Poeae type)</taxon>
        <taxon>Loliodinae</taxon>
        <taxon>Loliinae</taxon>
        <taxon>Lolium</taxon>
    </lineage>
</organism>
<gene>
    <name evidence="3" type="ORF">QYE76_051895</name>
</gene>
<feature type="domain" description="Transposase (putative) gypsy type" evidence="2">
    <location>
        <begin position="68"/>
        <end position="135"/>
    </location>
</feature>
<dbReference type="PANTHER" id="PTHR33026:SF7">
    <property type="entry name" value="OS03G0100275 PROTEIN"/>
    <property type="match status" value="1"/>
</dbReference>
<dbReference type="AlphaFoldDB" id="A0AAD8SSY1"/>
<evidence type="ECO:0000313" key="4">
    <source>
        <dbReference type="Proteomes" id="UP001231189"/>
    </source>
</evidence>
<evidence type="ECO:0000256" key="1">
    <source>
        <dbReference type="SAM" id="MobiDB-lite"/>
    </source>
</evidence>
<feature type="region of interest" description="Disordered" evidence="1">
    <location>
        <begin position="342"/>
        <end position="361"/>
    </location>
</feature>
<dbReference type="EMBL" id="JAUUTY010000003">
    <property type="protein sequence ID" value="KAK1663736.1"/>
    <property type="molecule type" value="Genomic_DNA"/>
</dbReference>
<protein>
    <recommendedName>
        <fullName evidence="2">Transposase (putative) gypsy type domain-containing protein</fullName>
    </recommendedName>
</protein>
<keyword evidence="4" id="KW-1185">Reference proteome</keyword>
<reference evidence="3" key="1">
    <citation type="submission" date="2023-07" db="EMBL/GenBank/DDBJ databases">
        <title>A chromosome-level genome assembly of Lolium multiflorum.</title>
        <authorList>
            <person name="Chen Y."/>
            <person name="Copetti D."/>
            <person name="Kolliker R."/>
            <person name="Studer B."/>
        </authorList>
    </citation>
    <scope>NUCLEOTIDE SEQUENCE</scope>
    <source>
        <strain evidence="3">02402/16</strain>
        <tissue evidence="3">Leaf</tissue>
    </source>
</reference>